<dbReference type="RefSeq" id="WP_170230713.1">
    <property type="nucleotide sequence ID" value="NZ_BAAAIK010000011.1"/>
</dbReference>
<sequence>MERTLVVVRHAKSDWDVPAGDRDRPLSARGRRQAPEVGRWLARHLGSLDLAVVSVAARAQQTWELVAGQLPQPPDAREEEDAYTFSGDDLVDLVRDLPAHAGRVALVGHNPAVEELVARLTGEPVRMPTAALAVVALPAWGAGPGRGRLRAAGRPADGEVTLAD</sequence>
<evidence type="ECO:0000313" key="3">
    <source>
        <dbReference type="Proteomes" id="UP000319516"/>
    </source>
</evidence>
<dbReference type="InterPro" id="IPR029033">
    <property type="entry name" value="His_PPase_superfam"/>
</dbReference>
<protein>
    <submittedName>
        <fullName evidence="2">Phosphohistidine phosphatase</fullName>
    </submittedName>
</protein>
<gene>
    <name evidence="2" type="ORF">FB467_2649</name>
</gene>
<dbReference type="PANTHER" id="PTHR47623:SF1">
    <property type="entry name" value="OS09G0287300 PROTEIN"/>
    <property type="match status" value="1"/>
</dbReference>
<accession>A0A542YTT0</accession>
<reference evidence="2 3" key="1">
    <citation type="submission" date="2019-06" db="EMBL/GenBank/DDBJ databases">
        <title>Sequencing the genomes of 1000 actinobacteria strains.</title>
        <authorList>
            <person name="Klenk H.-P."/>
        </authorList>
    </citation>
    <scope>NUCLEOTIDE SEQUENCE [LARGE SCALE GENOMIC DNA]</scope>
    <source>
        <strain evidence="2 3">DSM 12335</strain>
    </source>
</reference>
<dbReference type="Gene3D" id="3.40.50.1240">
    <property type="entry name" value="Phosphoglycerate mutase-like"/>
    <property type="match status" value="1"/>
</dbReference>
<dbReference type="SMART" id="SM00855">
    <property type="entry name" value="PGAM"/>
    <property type="match status" value="1"/>
</dbReference>
<dbReference type="InterPro" id="IPR013078">
    <property type="entry name" value="His_Pase_superF_clade-1"/>
</dbReference>
<dbReference type="Proteomes" id="UP000319516">
    <property type="component" value="Unassembled WGS sequence"/>
</dbReference>
<dbReference type="SUPFAM" id="SSF53254">
    <property type="entry name" value="Phosphoglycerate mutase-like"/>
    <property type="match status" value="1"/>
</dbReference>
<evidence type="ECO:0000256" key="1">
    <source>
        <dbReference type="PIRSR" id="PIRSR613078-2"/>
    </source>
</evidence>
<name>A0A542YTT0_9MICO</name>
<dbReference type="AlphaFoldDB" id="A0A542YTT0"/>
<dbReference type="PANTHER" id="PTHR47623">
    <property type="entry name" value="OS09G0287300 PROTEIN"/>
    <property type="match status" value="1"/>
</dbReference>
<evidence type="ECO:0000313" key="2">
    <source>
        <dbReference type="EMBL" id="TQL51503.1"/>
    </source>
</evidence>
<dbReference type="Pfam" id="PF00300">
    <property type="entry name" value="His_Phos_1"/>
    <property type="match status" value="1"/>
</dbReference>
<organism evidence="2 3">
    <name type="scientific">Ornithinicoccus hortensis</name>
    <dbReference type="NCBI Taxonomy" id="82346"/>
    <lineage>
        <taxon>Bacteria</taxon>
        <taxon>Bacillati</taxon>
        <taxon>Actinomycetota</taxon>
        <taxon>Actinomycetes</taxon>
        <taxon>Micrococcales</taxon>
        <taxon>Intrasporangiaceae</taxon>
        <taxon>Ornithinicoccus</taxon>
    </lineage>
</organism>
<comment type="caution">
    <text evidence="2">The sequence shown here is derived from an EMBL/GenBank/DDBJ whole genome shotgun (WGS) entry which is preliminary data.</text>
</comment>
<dbReference type="EMBL" id="VFOP01000001">
    <property type="protein sequence ID" value="TQL51503.1"/>
    <property type="molecule type" value="Genomic_DNA"/>
</dbReference>
<feature type="binding site" evidence="1">
    <location>
        <position position="58"/>
    </location>
    <ligand>
        <name>substrate</name>
    </ligand>
</feature>
<keyword evidence="3" id="KW-1185">Reference proteome</keyword>
<dbReference type="CDD" id="cd07067">
    <property type="entry name" value="HP_PGM_like"/>
    <property type="match status" value="1"/>
</dbReference>
<proteinExistence type="predicted"/>